<keyword evidence="1" id="KW-0175">Coiled coil</keyword>
<keyword evidence="2" id="KW-0472">Membrane</keyword>
<evidence type="ECO:0000256" key="1">
    <source>
        <dbReference type="SAM" id="Coils"/>
    </source>
</evidence>
<feature type="transmembrane region" description="Helical" evidence="2">
    <location>
        <begin position="85"/>
        <end position="107"/>
    </location>
</feature>
<name>A0A7X3H855_9GAMM</name>
<accession>A0A7X3H855</accession>
<organism evidence="3 4">
    <name type="scientific">Metapseudomonas otitidis</name>
    <dbReference type="NCBI Taxonomy" id="319939"/>
    <lineage>
        <taxon>Bacteria</taxon>
        <taxon>Pseudomonadati</taxon>
        <taxon>Pseudomonadota</taxon>
        <taxon>Gammaproteobacteria</taxon>
        <taxon>Pseudomonadales</taxon>
        <taxon>Pseudomonadaceae</taxon>
        <taxon>Metapseudomonas</taxon>
    </lineage>
</organism>
<dbReference type="Proteomes" id="UP000461288">
    <property type="component" value="Unassembled WGS sequence"/>
</dbReference>
<dbReference type="EMBL" id="WTFN01000027">
    <property type="protein sequence ID" value="MWK56922.1"/>
    <property type="molecule type" value="Genomic_DNA"/>
</dbReference>
<protein>
    <submittedName>
        <fullName evidence="3">Uncharacterized protein</fullName>
    </submittedName>
</protein>
<keyword evidence="2" id="KW-0812">Transmembrane</keyword>
<evidence type="ECO:0000256" key="2">
    <source>
        <dbReference type="SAM" id="Phobius"/>
    </source>
</evidence>
<evidence type="ECO:0000313" key="4">
    <source>
        <dbReference type="Proteomes" id="UP000461288"/>
    </source>
</evidence>
<feature type="coiled-coil region" evidence="1">
    <location>
        <begin position="29"/>
        <end position="56"/>
    </location>
</feature>
<sequence>MQTELALLNQEVAGLHRVVSEIGGKMDVVIQMQLQMQRLQDRSDRLDTEVRRSQESNERAIASIRADLDSAFQVAHGARDLATRWLNRCVGGFAVGAVLFGALQWFVLREITDYKAAAGRASELERQVQRLECTVTGKCK</sequence>
<gene>
    <name evidence="3" type="ORF">GO594_13125</name>
</gene>
<dbReference type="AlphaFoldDB" id="A0A7X3H855"/>
<evidence type="ECO:0000313" key="3">
    <source>
        <dbReference type="EMBL" id="MWK56922.1"/>
    </source>
</evidence>
<keyword evidence="2" id="KW-1133">Transmembrane helix</keyword>
<proteinExistence type="predicted"/>
<comment type="caution">
    <text evidence="3">The sequence shown here is derived from an EMBL/GenBank/DDBJ whole genome shotgun (WGS) entry which is preliminary data.</text>
</comment>
<reference evidence="3 4" key="1">
    <citation type="submission" date="2019-12" db="EMBL/GenBank/DDBJ databases">
        <title>Draft genome sequence of Pseudomonas otitidis recovered from a chicken carcass.</title>
        <authorList>
            <person name="Vieira T.R."/>
            <person name="Oliviera E.F.C."/>
            <person name="Silva N.M.V."/>
            <person name="Sambrano G.E."/>
            <person name="Cibulski S.P."/>
            <person name="Cardoso M.R.I."/>
        </authorList>
    </citation>
    <scope>NUCLEOTIDE SEQUENCE [LARGE SCALE GENOMIC DNA]</scope>
    <source>
        <strain evidence="3 4">25_K</strain>
    </source>
</reference>
<dbReference type="RefSeq" id="WP_142010055.1">
    <property type="nucleotide sequence ID" value="NZ_JAANPU010000003.1"/>
</dbReference>